<dbReference type="PANTHER" id="PTHR33406:SF13">
    <property type="entry name" value="MEMBRANE PROTEIN YDFJ"/>
    <property type="match status" value="1"/>
</dbReference>
<evidence type="ECO:0000259" key="8">
    <source>
        <dbReference type="PROSITE" id="PS50156"/>
    </source>
</evidence>
<dbReference type="KEGG" id="led:BBK82_40810"/>
<gene>
    <name evidence="9" type="ORF">BBK82_40810</name>
</gene>
<keyword evidence="4 7" id="KW-1133">Transmembrane helix</keyword>
<feature type="transmembrane region" description="Helical" evidence="7">
    <location>
        <begin position="184"/>
        <end position="217"/>
    </location>
</feature>
<dbReference type="Proteomes" id="UP000093053">
    <property type="component" value="Chromosome"/>
</dbReference>
<dbReference type="Gene3D" id="1.20.1640.10">
    <property type="entry name" value="Multidrug efflux transporter AcrB transmembrane domain"/>
    <property type="match status" value="2"/>
</dbReference>
<evidence type="ECO:0000256" key="6">
    <source>
        <dbReference type="SAM" id="MobiDB-lite"/>
    </source>
</evidence>
<feature type="transmembrane region" description="Helical" evidence="7">
    <location>
        <begin position="229"/>
        <end position="250"/>
    </location>
</feature>
<dbReference type="PANTHER" id="PTHR33406">
    <property type="entry name" value="MEMBRANE PROTEIN MJ1562-RELATED"/>
    <property type="match status" value="1"/>
</dbReference>
<evidence type="ECO:0000313" key="9">
    <source>
        <dbReference type="EMBL" id="ANZ41365.1"/>
    </source>
</evidence>
<reference evidence="9 10" key="1">
    <citation type="submission" date="2016-07" db="EMBL/GenBank/DDBJ databases">
        <title>Complete genome sequence of the Lentzea guizhouensis DHS C013.</title>
        <authorList>
            <person name="Cao C."/>
        </authorList>
    </citation>
    <scope>NUCLEOTIDE SEQUENCE [LARGE SCALE GENOMIC DNA]</scope>
    <source>
        <strain evidence="9 10">DHS C013</strain>
    </source>
</reference>
<evidence type="ECO:0000256" key="7">
    <source>
        <dbReference type="SAM" id="Phobius"/>
    </source>
</evidence>
<feature type="domain" description="SSD" evidence="8">
    <location>
        <begin position="203"/>
        <end position="328"/>
    </location>
</feature>
<organism evidence="9 10">
    <name type="scientific">Lentzea guizhouensis</name>
    <dbReference type="NCBI Taxonomy" id="1586287"/>
    <lineage>
        <taxon>Bacteria</taxon>
        <taxon>Bacillati</taxon>
        <taxon>Actinomycetota</taxon>
        <taxon>Actinomycetes</taxon>
        <taxon>Pseudonocardiales</taxon>
        <taxon>Pseudonocardiaceae</taxon>
        <taxon>Lentzea</taxon>
    </lineage>
</organism>
<dbReference type="SUPFAM" id="SSF82866">
    <property type="entry name" value="Multidrug efflux transporter AcrB transmembrane domain"/>
    <property type="match status" value="2"/>
</dbReference>
<feature type="transmembrane region" description="Helical" evidence="7">
    <location>
        <begin position="588"/>
        <end position="609"/>
    </location>
</feature>
<dbReference type="GO" id="GO:0005886">
    <property type="term" value="C:plasma membrane"/>
    <property type="evidence" value="ECO:0007669"/>
    <property type="project" value="UniProtKB-SubCell"/>
</dbReference>
<evidence type="ECO:0000256" key="1">
    <source>
        <dbReference type="ARBA" id="ARBA00004651"/>
    </source>
</evidence>
<evidence type="ECO:0000256" key="4">
    <source>
        <dbReference type="ARBA" id="ARBA00022989"/>
    </source>
</evidence>
<dbReference type="Pfam" id="PF03176">
    <property type="entry name" value="MMPL"/>
    <property type="match status" value="2"/>
</dbReference>
<dbReference type="STRING" id="1586287.BBK82_40810"/>
<evidence type="ECO:0000256" key="3">
    <source>
        <dbReference type="ARBA" id="ARBA00022692"/>
    </source>
</evidence>
<dbReference type="EMBL" id="CP016793">
    <property type="protein sequence ID" value="ANZ41365.1"/>
    <property type="molecule type" value="Genomic_DNA"/>
</dbReference>
<feature type="transmembrane region" description="Helical" evidence="7">
    <location>
        <begin position="630"/>
        <end position="654"/>
    </location>
</feature>
<sequence length="784" mass="82956">MLPKNVREPVVARISRWSARHRVAALLAWVGLVAVSLLAAVLVSGPDAPNTDPGEAGRAQTVLRQQDSFEPVRENVLVQAPDGHAPRPVTEDLRGRLTAILGSSAVGPPLVSADGRSELLTFQLAGSADQVRTNFSAVAKAVRDTENAHPGTRVAMAGDRSLSAAVDEHISKDLAQSHLLSLPITLLVLALVFGALVAAGIPVLLTATVVVTTFSLLQVIGKVLPVNSAVSAIILLIGMAVGVDYSLFYLHRHREERARGRTVDESLRTTARTSGHVVVVSGLTVMICLTGMLFTGLGALRGLTIGTILIVGLAVLGSVTLLPALLSLLGDRIDLGRTTRRTRDSRTWSRIATAVVRRPVVLGGAAAVLLALLSVPAFGMHLQDPAQVNSLPRSVPAVDAAVRMQEAFPGAPTPARVVLWDPRGPVADRPDVRAAVDSLRNLVRDNDLLFEPVTAVQVDRVLVLRVPLAGSGTDPLSNRALEELRTRVLPAAFGQVDGLSFAVGGRTATPHDFARQLVERTPLVFGFVLLLAFLTLVVVFRSVAIPLVSIALNLLSVGAAYGVVTWVFQHGHLTWLLGFTPYGGVVGWLPVFLFVLLFGLSMDYHIFILSRVRERWTAGASARQSVVDGVGAGAGVVTSAAVIMTAVFAVFVTLTAIEYKMLGVGMAFAIIVDATLVRGVLLPAAMALLGDRAWWPGVRGHGSSSVSNLDLTRNLTPSGASSENPLPRPFTTSIVRCVCLQYSNCATDIHTGTENESESESPADPTARSPRCTSDDPVRNSPAG</sequence>
<keyword evidence="5 7" id="KW-0472">Membrane</keyword>
<keyword evidence="10" id="KW-1185">Reference proteome</keyword>
<proteinExistence type="predicted"/>
<feature type="transmembrane region" description="Helical" evidence="7">
    <location>
        <begin position="23"/>
        <end position="43"/>
    </location>
</feature>
<dbReference type="AlphaFoldDB" id="A0A1B2HUL2"/>
<feature type="transmembrane region" description="Helical" evidence="7">
    <location>
        <begin position="351"/>
        <end position="375"/>
    </location>
</feature>
<dbReference type="InterPro" id="IPR050545">
    <property type="entry name" value="Mycobact_MmpL"/>
</dbReference>
<feature type="transmembrane region" description="Helical" evidence="7">
    <location>
        <begin position="547"/>
        <end position="568"/>
    </location>
</feature>
<accession>A0A1B2HUL2</accession>
<dbReference type="InterPro" id="IPR004869">
    <property type="entry name" value="MMPL_dom"/>
</dbReference>
<feature type="transmembrane region" description="Helical" evidence="7">
    <location>
        <begin position="277"/>
        <end position="299"/>
    </location>
</feature>
<keyword evidence="2" id="KW-1003">Cell membrane</keyword>
<dbReference type="PROSITE" id="PS50156">
    <property type="entry name" value="SSD"/>
    <property type="match status" value="1"/>
</dbReference>
<feature type="region of interest" description="Disordered" evidence="6">
    <location>
        <begin position="751"/>
        <end position="784"/>
    </location>
</feature>
<keyword evidence="3 7" id="KW-0812">Transmembrane</keyword>
<evidence type="ECO:0000256" key="2">
    <source>
        <dbReference type="ARBA" id="ARBA00022475"/>
    </source>
</evidence>
<dbReference type="InterPro" id="IPR000731">
    <property type="entry name" value="SSD"/>
</dbReference>
<feature type="transmembrane region" description="Helical" evidence="7">
    <location>
        <begin position="523"/>
        <end position="540"/>
    </location>
</feature>
<comment type="subcellular location">
    <subcellularLocation>
        <location evidence="1">Cell membrane</location>
        <topology evidence="1">Multi-pass membrane protein</topology>
    </subcellularLocation>
</comment>
<protein>
    <recommendedName>
        <fullName evidence="8">SSD domain-containing protein</fullName>
    </recommendedName>
</protein>
<feature type="transmembrane region" description="Helical" evidence="7">
    <location>
        <begin position="666"/>
        <end position="689"/>
    </location>
</feature>
<evidence type="ECO:0000313" key="10">
    <source>
        <dbReference type="Proteomes" id="UP000093053"/>
    </source>
</evidence>
<feature type="transmembrane region" description="Helical" evidence="7">
    <location>
        <begin position="305"/>
        <end position="330"/>
    </location>
</feature>
<evidence type="ECO:0000256" key="5">
    <source>
        <dbReference type="ARBA" id="ARBA00023136"/>
    </source>
</evidence>
<name>A0A1B2HUL2_9PSEU</name>